<accession>A0A919D5Y0</accession>
<protein>
    <submittedName>
        <fullName evidence="1">Uncharacterized protein</fullName>
    </submittedName>
</protein>
<dbReference type="Proteomes" id="UP000655443">
    <property type="component" value="Unassembled WGS sequence"/>
</dbReference>
<evidence type="ECO:0000313" key="2">
    <source>
        <dbReference type="Proteomes" id="UP000655443"/>
    </source>
</evidence>
<name>A0A919D5Y0_9ACTN</name>
<organism evidence="1 2">
    <name type="scientific">Streptomyces alanosinicus</name>
    <dbReference type="NCBI Taxonomy" id="68171"/>
    <lineage>
        <taxon>Bacteria</taxon>
        <taxon>Bacillati</taxon>
        <taxon>Actinomycetota</taxon>
        <taxon>Actinomycetes</taxon>
        <taxon>Kitasatosporales</taxon>
        <taxon>Streptomycetaceae</taxon>
        <taxon>Streptomyces</taxon>
    </lineage>
</organism>
<reference evidence="1" key="2">
    <citation type="submission" date="2020-09" db="EMBL/GenBank/DDBJ databases">
        <authorList>
            <person name="Sun Q."/>
            <person name="Ohkuma M."/>
        </authorList>
    </citation>
    <scope>NUCLEOTIDE SEQUENCE</scope>
    <source>
        <strain evidence="1">JCM 4714</strain>
    </source>
</reference>
<evidence type="ECO:0000313" key="1">
    <source>
        <dbReference type="EMBL" id="GHE09704.1"/>
    </source>
</evidence>
<proteinExistence type="predicted"/>
<dbReference type="AlphaFoldDB" id="A0A919D5Y0"/>
<comment type="caution">
    <text evidence="1">The sequence shown here is derived from an EMBL/GenBank/DDBJ whole genome shotgun (WGS) entry which is preliminary data.</text>
</comment>
<dbReference type="EMBL" id="BMVG01000020">
    <property type="protein sequence ID" value="GHE09704.1"/>
    <property type="molecule type" value="Genomic_DNA"/>
</dbReference>
<reference evidence="1" key="1">
    <citation type="journal article" date="2014" name="Int. J. Syst. Evol. Microbiol.">
        <title>Complete genome sequence of Corynebacterium casei LMG S-19264T (=DSM 44701T), isolated from a smear-ripened cheese.</title>
        <authorList>
            <consortium name="US DOE Joint Genome Institute (JGI-PGF)"/>
            <person name="Walter F."/>
            <person name="Albersmeier A."/>
            <person name="Kalinowski J."/>
            <person name="Ruckert C."/>
        </authorList>
    </citation>
    <scope>NUCLEOTIDE SEQUENCE</scope>
    <source>
        <strain evidence="1">JCM 4714</strain>
    </source>
</reference>
<sequence length="253" mass="27584">MLPAAPGRHAGADGGEATIMKRVKQAKTAALMLLALAVPACSAVDRAVPEKTVRKLAGSPEAVKTRRRAEAGLREVVQAYVEHTPLKLGQVVVNDTCEGGTARGWLETRDSDLYKIRCGLGITAYFGADPKHIVPVLDGILTAGDQGIPGIHFTHEVDGPIIGYYRKPYDRHDPEVPSRGIGSGSLSWDPIRDRHRTELFISEPTSPCENDPPVKRCLHEPEAATVAAIRNQYGMVFQLDLGTTYFKIMKKQH</sequence>
<keyword evidence="2" id="KW-1185">Reference proteome</keyword>
<gene>
    <name evidence="1" type="ORF">GCM10010339_63000</name>
</gene>